<evidence type="ECO:0000313" key="3">
    <source>
        <dbReference type="Proteomes" id="UP000619838"/>
    </source>
</evidence>
<dbReference type="EMBL" id="JADGII010000018">
    <property type="protein sequence ID" value="MBF0637343.1"/>
    <property type="molecule type" value="Genomic_DNA"/>
</dbReference>
<gene>
    <name evidence="2" type="ORF">INT08_09185</name>
</gene>
<comment type="caution">
    <text evidence="2">The sequence shown here is derived from an EMBL/GenBank/DDBJ whole genome shotgun (WGS) entry which is preliminary data.</text>
</comment>
<name>A0ABR9XTZ7_9CHLB</name>
<accession>A0ABR9XTZ7</accession>
<keyword evidence="3" id="KW-1185">Reference proteome</keyword>
<reference evidence="2 3" key="1">
    <citation type="journal article" date="2020" name="Microorganisms">
        <title>Simultaneous Genome Sequencing of Prosthecochloris ethylica and Desulfuromonas acetoxidans within a Syntrophic Mixture Reveals Unique Pili and Protein Interactions.</title>
        <authorList>
            <person name="Kyndt J.A."/>
            <person name="Van Beeumen J.J."/>
            <person name="Meyer T.E."/>
        </authorList>
    </citation>
    <scope>NUCLEOTIDE SEQUENCE [LARGE SCALE GENOMIC DNA]</scope>
    <source>
        <strain evidence="2 3">N3</strain>
    </source>
</reference>
<proteinExistence type="predicted"/>
<protein>
    <submittedName>
        <fullName evidence="2">Uncharacterized protein</fullName>
    </submittedName>
</protein>
<feature type="coiled-coil region" evidence="1">
    <location>
        <begin position="14"/>
        <end position="48"/>
    </location>
</feature>
<keyword evidence="1" id="KW-0175">Coiled coil</keyword>
<organism evidence="2 3">
    <name type="scientific">Prosthecochloris ethylica</name>
    <dbReference type="NCBI Taxonomy" id="2743976"/>
    <lineage>
        <taxon>Bacteria</taxon>
        <taxon>Pseudomonadati</taxon>
        <taxon>Chlorobiota</taxon>
        <taxon>Chlorobiia</taxon>
        <taxon>Chlorobiales</taxon>
        <taxon>Chlorobiaceae</taxon>
        <taxon>Prosthecochloris</taxon>
    </lineage>
</organism>
<dbReference type="Proteomes" id="UP000619838">
    <property type="component" value="Unassembled WGS sequence"/>
</dbReference>
<evidence type="ECO:0000313" key="2">
    <source>
        <dbReference type="EMBL" id="MBF0637343.1"/>
    </source>
</evidence>
<evidence type="ECO:0000256" key="1">
    <source>
        <dbReference type="SAM" id="Coils"/>
    </source>
</evidence>
<dbReference type="RefSeq" id="WP_114608339.1">
    <property type="nucleotide sequence ID" value="NZ_JABVZQ010000015.1"/>
</dbReference>
<sequence>MQGDARADNRGAILELLESRVADLVEQLNDCRQENEELKSEISSMQKILRSCKLPVSGGGAEAAPSSELSKGFSYTEKLQVRQKLVLILQKIEMELRDERLD</sequence>